<dbReference type="GO" id="GO:0006520">
    <property type="term" value="P:amino acid metabolic process"/>
    <property type="evidence" value="ECO:0007669"/>
    <property type="project" value="TreeGrafter"/>
</dbReference>
<proteinExistence type="predicted"/>
<dbReference type="InterPro" id="IPR050478">
    <property type="entry name" value="Ethylene_sulfur-biosynth"/>
</dbReference>
<accession>A0AAV6Z048</accession>
<name>A0AAV6Z048_ENGPU</name>
<dbReference type="Pfam" id="PF00155">
    <property type="entry name" value="Aminotran_1_2"/>
    <property type="match status" value="1"/>
</dbReference>
<dbReference type="AlphaFoldDB" id="A0AAV6Z048"/>
<dbReference type="EMBL" id="WNYA01009439">
    <property type="protein sequence ID" value="KAG8540737.1"/>
    <property type="molecule type" value="Genomic_DNA"/>
</dbReference>
<dbReference type="InterPro" id="IPR015421">
    <property type="entry name" value="PyrdxlP-dep_Trfase_major"/>
</dbReference>
<dbReference type="InterPro" id="IPR015422">
    <property type="entry name" value="PyrdxlP-dep_Trfase_small"/>
</dbReference>
<feature type="domain" description="Aminotransferase class I/classII large" evidence="2">
    <location>
        <begin position="31"/>
        <end position="153"/>
    </location>
</feature>
<evidence type="ECO:0000313" key="4">
    <source>
        <dbReference type="Proteomes" id="UP000824782"/>
    </source>
</evidence>
<organism evidence="3 4">
    <name type="scientific">Engystomops pustulosus</name>
    <name type="common">Tungara frog</name>
    <name type="synonym">Physalaemus pustulosus</name>
    <dbReference type="NCBI Taxonomy" id="76066"/>
    <lineage>
        <taxon>Eukaryota</taxon>
        <taxon>Metazoa</taxon>
        <taxon>Chordata</taxon>
        <taxon>Craniata</taxon>
        <taxon>Vertebrata</taxon>
        <taxon>Euteleostomi</taxon>
        <taxon>Amphibia</taxon>
        <taxon>Batrachia</taxon>
        <taxon>Anura</taxon>
        <taxon>Neobatrachia</taxon>
        <taxon>Hyloidea</taxon>
        <taxon>Leptodactylidae</taxon>
        <taxon>Leiuperinae</taxon>
        <taxon>Engystomops</taxon>
    </lineage>
</organism>
<keyword evidence="4" id="KW-1185">Reference proteome</keyword>
<gene>
    <name evidence="3" type="ORF">GDO81_018675</name>
</gene>
<evidence type="ECO:0000259" key="2">
    <source>
        <dbReference type="Pfam" id="PF00155"/>
    </source>
</evidence>
<dbReference type="SUPFAM" id="SSF53383">
    <property type="entry name" value="PLP-dependent transferases"/>
    <property type="match status" value="1"/>
</dbReference>
<protein>
    <recommendedName>
        <fullName evidence="2">Aminotransferase class I/classII large domain-containing protein</fullName>
    </recommendedName>
</protein>
<dbReference type="InterPro" id="IPR015424">
    <property type="entry name" value="PyrdxlP-dep_Trfase"/>
</dbReference>
<dbReference type="PANTHER" id="PTHR43795">
    <property type="entry name" value="BIFUNCTIONAL ASPARTATE AMINOTRANSFERASE AND GLUTAMATE/ASPARTATE-PREPHENATE AMINOTRANSFERASE-RELATED"/>
    <property type="match status" value="1"/>
</dbReference>
<evidence type="ECO:0000256" key="1">
    <source>
        <dbReference type="ARBA" id="ARBA00022898"/>
    </source>
</evidence>
<dbReference type="PANTHER" id="PTHR43795:SF51">
    <property type="entry name" value="AMINOTRANSFERASE CLASS I_CLASSII DOMAIN-CONTAINING PROTEIN"/>
    <property type="match status" value="1"/>
</dbReference>
<reference evidence="3" key="1">
    <citation type="thesis" date="2020" institute="ProQuest LLC" country="789 East Eisenhower Parkway, Ann Arbor, MI, USA">
        <title>Comparative Genomics and Chromosome Evolution.</title>
        <authorList>
            <person name="Mudd A.B."/>
        </authorList>
    </citation>
    <scope>NUCLEOTIDE SEQUENCE</scope>
    <source>
        <strain evidence="3">237g6f4</strain>
        <tissue evidence="3">Blood</tissue>
    </source>
</reference>
<comment type="caution">
    <text evidence="3">The sequence shown here is derived from an EMBL/GenBank/DDBJ whole genome shotgun (WGS) entry which is preliminary data.</text>
</comment>
<sequence length="165" mass="19044">MISDTKLCSYLVFQIQSELTLSGASASRLAFFHQCPGPTQYMVYRLLCDRGWLDNVYVPTNKKLLSESQKTLVTGLNKLGISVLHRSTGIYVWADFRKFLRPQTFEAESDLWRRFIAEKLYIIRGEAFECSEPGWFRLTTALPDDIVQICLEKLKKVLQSEPQLK</sequence>
<dbReference type="GO" id="GO:0008483">
    <property type="term" value="F:transaminase activity"/>
    <property type="evidence" value="ECO:0007669"/>
    <property type="project" value="TreeGrafter"/>
</dbReference>
<dbReference type="Proteomes" id="UP000824782">
    <property type="component" value="Unassembled WGS sequence"/>
</dbReference>
<evidence type="ECO:0000313" key="3">
    <source>
        <dbReference type="EMBL" id="KAG8540737.1"/>
    </source>
</evidence>
<dbReference type="InterPro" id="IPR004839">
    <property type="entry name" value="Aminotransferase_I/II_large"/>
</dbReference>
<dbReference type="Gene3D" id="3.40.640.10">
    <property type="entry name" value="Type I PLP-dependent aspartate aminotransferase-like (Major domain)"/>
    <property type="match status" value="1"/>
</dbReference>
<keyword evidence="1" id="KW-0663">Pyridoxal phosphate</keyword>
<dbReference type="GO" id="GO:0030170">
    <property type="term" value="F:pyridoxal phosphate binding"/>
    <property type="evidence" value="ECO:0007669"/>
    <property type="project" value="InterPro"/>
</dbReference>
<dbReference type="Gene3D" id="3.90.1150.10">
    <property type="entry name" value="Aspartate Aminotransferase, domain 1"/>
    <property type="match status" value="1"/>
</dbReference>